<accession>E9DJW2</accession>
<reference evidence="2" key="1">
    <citation type="journal article" date="2010" name="Genome Res.">
        <title>Population genomic sequencing of Coccidioides fungi reveals recent hybridization and transposon control.</title>
        <authorList>
            <person name="Neafsey D.E."/>
            <person name="Barker B.M."/>
            <person name="Sharpton T.J."/>
            <person name="Stajich J.E."/>
            <person name="Park D.J."/>
            <person name="Whiston E."/>
            <person name="Hung C.-Y."/>
            <person name="McMahan C."/>
            <person name="White J."/>
            <person name="Sykes S."/>
            <person name="Heiman D."/>
            <person name="Young S."/>
            <person name="Zeng Q."/>
            <person name="Abouelleil A."/>
            <person name="Aftuck L."/>
            <person name="Bessette D."/>
            <person name="Brown A."/>
            <person name="FitzGerald M."/>
            <person name="Lui A."/>
            <person name="Macdonald J.P."/>
            <person name="Priest M."/>
            <person name="Orbach M.J."/>
            <person name="Galgiani J.N."/>
            <person name="Kirkland T.N."/>
            <person name="Cole G.T."/>
            <person name="Birren B.W."/>
            <person name="Henn M.R."/>
            <person name="Taylor J.W."/>
            <person name="Rounsley S.D."/>
        </authorList>
    </citation>
    <scope>NUCLEOTIDE SEQUENCE [LARGE SCALE GENOMIC DNA]</scope>
    <source>
        <strain evidence="2">RMSCC 757 / Silveira</strain>
    </source>
</reference>
<sequence>MFPPPRDVLPCHYLLRGSKLKDPSGLLSVAAEYCICIGQSVKRHVPRQDYHYLEGWLDTTLLKEMDWPLVFVSSALRDIPPKSAVVVPIPRGHRAYFSTISDEEDSEVWLIIVTYDADSFTETITVDKKEERLLQSMIDVGSEFYHLLKGGGEDKNQSNQSFQVIYFLQEKKPQLIEPLVTRYIPRHPYCKLDIIVFLFLHEAYKVDHINSSSSVNYTAAFSVYYFASDCDSFLFGMFAVAPTLDDKEFEKRLTDFDYHASQLSQSPLYELEGITASKVKEELDAMICSMLCCTRALKRMEKRSRLNSASPRAQP</sequence>
<dbReference type="VEuPathDB" id="FungiDB:D8B26_005412"/>
<organism evidence="2">
    <name type="scientific">Coccidioides posadasii (strain RMSCC 757 / Silveira)</name>
    <name type="common">Valley fever fungus</name>
    <dbReference type="NCBI Taxonomy" id="443226"/>
    <lineage>
        <taxon>Eukaryota</taxon>
        <taxon>Fungi</taxon>
        <taxon>Dikarya</taxon>
        <taxon>Ascomycota</taxon>
        <taxon>Pezizomycotina</taxon>
        <taxon>Eurotiomycetes</taxon>
        <taxon>Eurotiomycetidae</taxon>
        <taxon>Onygenales</taxon>
        <taxon>Onygenaceae</taxon>
        <taxon>Coccidioides</taxon>
    </lineage>
</organism>
<evidence type="ECO:0000313" key="2">
    <source>
        <dbReference type="Proteomes" id="UP000002497"/>
    </source>
</evidence>
<dbReference type="VEuPathDB" id="FungiDB:CPSG_10111"/>
<dbReference type="EMBL" id="GL636525">
    <property type="protein sequence ID" value="EFW13300.1"/>
    <property type="molecule type" value="Genomic_DNA"/>
</dbReference>
<evidence type="ECO:0000313" key="1">
    <source>
        <dbReference type="EMBL" id="EFW13300.1"/>
    </source>
</evidence>
<proteinExistence type="predicted"/>
<dbReference type="HOGENOM" id="CLU_882794_0_0_1"/>
<dbReference type="AlphaFoldDB" id="E9DJW2"/>
<keyword evidence="2" id="KW-1185">Reference proteome</keyword>
<reference evidence="2" key="2">
    <citation type="submission" date="2010-03" db="EMBL/GenBank/DDBJ databases">
        <title>The genome sequence of Coccidioides posadasii strain Silveira.</title>
        <authorList>
            <consortium name="The Broad Institute Genome Sequencing Center for Infectious Disease"/>
            <person name="Neafsey D."/>
            <person name="Orbach M."/>
            <person name="Henn M.R."/>
            <person name="Cole G.T."/>
            <person name="Galgiani J."/>
            <person name="Gardner M.J."/>
            <person name="Kirkland T.N."/>
            <person name="Taylor J.W."/>
            <person name="Young S.K."/>
            <person name="Zeng Q."/>
            <person name="Koehrsen M."/>
            <person name="Alvarado L."/>
            <person name="Berlin A."/>
            <person name="Borenstein D."/>
            <person name="Chapman S.B."/>
            <person name="Chen Z."/>
            <person name="Engels R."/>
            <person name="Freedman E."/>
            <person name="Gellesch M."/>
            <person name="Goldberg J."/>
            <person name="Griggs A."/>
            <person name="Gujja S."/>
            <person name="Heilman E."/>
            <person name="Heiman D."/>
            <person name="Howarth C."/>
            <person name="Jen D."/>
            <person name="Larson L."/>
            <person name="Mehta T."/>
            <person name="Neiman D."/>
            <person name="Park D."/>
            <person name="Pearson M."/>
            <person name="Richards J."/>
            <person name="Roberts A."/>
            <person name="Saif S."/>
            <person name="Shea T."/>
            <person name="Shenoy N."/>
            <person name="Sisk P."/>
            <person name="Stolte C."/>
            <person name="Sykes S."/>
            <person name="Walk T."/>
            <person name="White J."/>
            <person name="Yandava C."/>
            <person name="Haas B."/>
            <person name="Nusbaum C."/>
            <person name="Birren B."/>
        </authorList>
    </citation>
    <scope>NUCLEOTIDE SEQUENCE [LARGE SCALE GENOMIC DNA]</scope>
    <source>
        <strain evidence="2">RMSCC 757 / Silveira</strain>
    </source>
</reference>
<protein>
    <submittedName>
        <fullName evidence="1">Predicted protein</fullName>
    </submittedName>
</protein>
<gene>
    <name evidence="1" type="ORF">CPSG_10111</name>
</gene>
<dbReference type="Proteomes" id="UP000002497">
    <property type="component" value="Unassembled WGS sequence"/>
</dbReference>
<name>E9DJW2_COCPS</name>